<dbReference type="Gene3D" id="3.40.50.720">
    <property type="entry name" value="NAD(P)-binding Rossmann-like Domain"/>
    <property type="match status" value="1"/>
</dbReference>
<dbReference type="InterPro" id="IPR002347">
    <property type="entry name" value="SDR_fam"/>
</dbReference>
<dbReference type="NCBIfam" id="NF005559">
    <property type="entry name" value="PRK07231.1"/>
    <property type="match status" value="1"/>
</dbReference>
<dbReference type="AlphaFoldDB" id="A0A1M6T7Q1"/>
<dbReference type="PRINTS" id="PR00081">
    <property type="entry name" value="GDHRDH"/>
</dbReference>
<dbReference type="PANTHER" id="PTHR42760:SF123">
    <property type="entry name" value="OXIDOREDUCTASE"/>
    <property type="match status" value="1"/>
</dbReference>
<accession>A0A1M6T7Q1</accession>
<evidence type="ECO:0000313" key="3">
    <source>
        <dbReference type="EMBL" id="SHK52970.1"/>
    </source>
</evidence>
<dbReference type="SUPFAM" id="SSF51735">
    <property type="entry name" value="NAD(P)-binding Rossmann-fold domains"/>
    <property type="match status" value="1"/>
</dbReference>
<dbReference type="RefSeq" id="WP_073457045.1">
    <property type="nucleotide sequence ID" value="NZ_FRAP01000007.1"/>
</dbReference>
<dbReference type="PRINTS" id="PR00080">
    <property type="entry name" value="SDRFAMILY"/>
</dbReference>
<dbReference type="EMBL" id="FRAP01000007">
    <property type="protein sequence ID" value="SHK52970.1"/>
    <property type="molecule type" value="Genomic_DNA"/>
</dbReference>
<name>A0A1M6T7Q1_PSETH</name>
<gene>
    <name evidence="3" type="ORF">SAMN05443637_107207</name>
</gene>
<dbReference type="InterPro" id="IPR036291">
    <property type="entry name" value="NAD(P)-bd_dom_sf"/>
</dbReference>
<dbReference type="GO" id="GO:0030497">
    <property type="term" value="P:fatty acid elongation"/>
    <property type="evidence" value="ECO:0007669"/>
    <property type="project" value="TreeGrafter"/>
</dbReference>
<protein>
    <submittedName>
        <fullName evidence="3">NAD(P)-dependent dehydrogenase, short-chain alcohol dehydrogenase family</fullName>
    </submittedName>
</protein>
<evidence type="ECO:0000256" key="1">
    <source>
        <dbReference type="ARBA" id="ARBA00006484"/>
    </source>
</evidence>
<organism evidence="3 4">
    <name type="scientific">Pseudonocardia thermophila</name>
    <dbReference type="NCBI Taxonomy" id="1848"/>
    <lineage>
        <taxon>Bacteria</taxon>
        <taxon>Bacillati</taxon>
        <taxon>Actinomycetota</taxon>
        <taxon>Actinomycetes</taxon>
        <taxon>Pseudonocardiales</taxon>
        <taxon>Pseudonocardiaceae</taxon>
        <taxon>Pseudonocardia</taxon>
    </lineage>
</organism>
<dbReference type="FunFam" id="3.40.50.720:FF:000084">
    <property type="entry name" value="Short-chain dehydrogenase reductase"/>
    <property type="match status" value="1"/>
</dbReference>
<keyword evidence="4" id="KW-1185">Reference proteome</keyword>
<sequence length="271" mass="28311">MTPTVTPGRIDLAGKVAVVTGAGQGLGASTAQLFAELGARVAVLDVDGDAARAVAEKVDGLALVADVTSPADVQAAAESVHEAYGHCDALVNNAGVVMFERLEDVSPQAWDHMVAVNLRGPFLCTQAFGAMMREQRSGSIVNIGSVAGSTPQAFSGPYSPTKAGVEILARQIAVEWGRYGIRANTVSPGIMETPMALGFLADPDVRAARERFVAQRRIGRPEEIASVIAFLASDAASYVTGQNIVVDGGLLQMVVRLLPRPGTIQDEEDKA</sequence>
<keyword evidence="2" id="KW-0560">Oxidoreductase</keyword>
<dbReference type="PANTHER" id="PTHR42760">
    <property type="entry name" value="SHORT-CHAIN DEHYDROGENASES/REDUCTASES FAMILY MEMBER"/>
    <property type="match status" value="1"/>
</dbReference>
<evidence type="ECO:0000313" key="4">
    <source>
        <dbReference type="Proteomes" id="UP000184363"/>
    </source>
</evidence>
<dbReference type="GO" id="GO:0016616">
    <property type="term" value="F:oxidoreductase activity, acting on the CH-OH group of donors, NAD or NADP as acceptor"/>
    <property type="evidence" value="ECO:0007669"/>
    <property type="project" value="TreeGrafter"/>
</dbReference>
<comment type="similarity">
    <text evidence="1">Belongs to the short-chain dehydrogenases/reductases (SDR) family.</text>
</comment>
<dbReference type="Proteomes" id="UP000184363">
    <property type="component" value="Unassembled WGS sequence"/>
</dbReference>
<reference evidence="3 4" key="1">
    <citation type="submission" date="2016-11" db="EMBL/GenBank/DDBJ databases">
        <authorList>
            <person name="Jaros S."/>
            <person name="Januszkiewicz K."/>
            <person name="Wedrychowicz H."/>
        </authorList>
    </citation>
    <scope>NUCLEOTIDE SEQUENCE [LARGE SCALE GENOMIC DNA]</scope>
    <source>
        <strain evidence="3 4">DSM 43832</strain>
    </source>
</reference>
<evidence type="ECO:0000256" key="2">
    <source>
        <dbReference type="ARBA" id="ARBA00023002"/>
    </source>
</evidence>
<dbReference type="Pfam" id="PF13561">
    <property type="entry name" value="adh_short_C2"/>
    <property type="match status" value="1"/>
</dbReference>
<dbReference type="STRING" id="1848.SAMN05443637_107207"/>
<proteinExistence type="inferred from homology"/>
<dbReference type="CDD" id="cd05233">
    <property type="entry name" value="SDR_c"/>
    <property type="match status" value="1"/>
</dbReference>